<evidence type="ECO:0000313" key="8">
    <source>
        <dbReference type="EMBL" id="CAD6228867.1"/>
    </source>
</evidence>
<dbReference type="FunFam" id="3.40.50.150:FF:000148">
    <property type="entry name" value="Probable methyltransferase PMT25"/>
    <property type="match status" value="1"/>
</dbReference>
<dbReference type="AlphaFoldDB" id="A0A811NP68"/>
<evidence type="ECO:0000256" key="5">
    <source>
        <dbReference type="ARBA" id="ARBA00037847"/>
    </source>
</evidence>
<dbReference type="OrthoDB" id="2013972at2759"/>
<comment type="similarity">
    <text evidence="2 6">Belongs to the methyltransferase superfamily.</text>
</comment>
<dbReference type="PANTHER" id="PTHR10108:SF1164">
    <property type="entry name" value="OS01G0883900 PROTEIN"/>
    <property type="match status" value="1"/>
</dbReference>
<dbReference type="GO" id="GO:0016020">
    <property type="term" value="C:membrane"/>
    <property type="evidence" value="ECO:0007669"/>
    <property type="project" value="UniProtKB-SubCell"/>
</dbReference>
<evidence type="ECO:0000313" key="9">
    <source>
        <dbReference type="Proteomes" id="UP000604825"/>
    </source>
</evidence>
<dbReference type="GO" id="GO:0005802">
    <property type="term" value="C:trans-Golgi network"/>
    <property type="evidence" value="ECO:0007669"/>
    <property type="project" value="TreeGrafter"/>
</dbReference>
<evidence type="ECO:0000256" key="3">
    <source>
        <dbReference type="ARBA" id="ARBA00022603"/>
    </source>
</evidence>
<dbReference type="PANTHER" id="PTHR10108">
    <property type="entry name" value="SAM-DEPENDENT METHYLTRANSFERASE"/>
    <property type="match status" value="1"/>
</dbReference>
<sequence length="702" mass="79816">MAFGRGGKMDGRRPSSSSSSFCTTTTVVVFVALCLVGAWMMTSSTVFPLEISSNKKPVVKQQPAPGNFGASQETPSGNAGEGSEKFEDTDNNNAMVPEEPNNKDAPEEEKFTEKPEEKEPEVPTEKAETKDMFDDANGKSEGRSDDTKNDGDREKKDDEITNESGDEKPDGESKDDQEEKSEGDSTQEEQPQIEEKVEENGEKDQSSNSNEKAIKKLRTTKHYEHRERHCPEEPPTCLVPLPEGYKRSIEWPKSRDKVWYSNVPHTKLTEYKWHQNWVKVSGDYLLFPGGGTQFKNGALHYIDTIQQALPDIAWGKRSRVILDVGCGVASFGGYMFDRDVLTMSFAPKDEHEAQVQFALERGIPAISAVMGTKRLPYPSRVFDVIHCARCRVPWHIEGGMLLLELNRLLRPGGYFVWSATPVYQKLPEDVEIWNAMSTLTKSMYWKMVNKTKDKLNQVGMVRNQWTTFAMRKELKTAHHCARNLMMQMLLGMYLCKHACTNCLVAQKFEDQNGQSYGRKGLRRPLFELMVPRLVSMESPQMKILRQIMLTGNGFFAAALRDQKVWVMNIVPIDSPDTLPIIYERGLFGMYHDWCESFSTYPRTYDLLHADHLFSKLTKSVSDTKSVLLVYRCKLTAVFAEVDRVLRPQGKLIVRDTADTINELESMAKSLQWEVRMTYTKGNEGLLCVEKSMWWPKELDAST</sequence>
<gene>
    <name evidence="8" type="ORF">NCGR_LOCUS19512</name>
</gene>
<dbReference type="SUPFAM" id="SSF53335">
    <property type="entry name" value="S-adenosyl-L-methionine-dependent methyltransferases"/>
    <property type="match status" value="2"/>
</dbReference>
<keyword evidence="4 6" id="KW-0735">Signal-anchor</keyword>
<keyword evidence="3 6" id="KW-0489">Methyltransferase</keyword>
<accession>A0A811NP68</accession>
<dbReference type="Proteomes" id="UP000604825">
    <property type="component" value="Unassembled WGS sequence"/>
</dbReference>
<dbReference type="EMBL" id="CAJGYO010000005">
    <property type="protein sequence ID" value="CAD6228867.1"/>
    <property type="molecule type" value="Genomic_DNA"/>
</dbReference>
<protein>
    <recommendedName>
        <fullName evidence="6">Methyltransferase</fullName>
        <ecNumber evidence="6">2.1.1.-</ecNumber>
    </recommendedName>
</protein>
<reference evidence="8" key="1">
    <citation type="submission" date="2020-10" db="EMBL/GenBank/DDBJ databases">
        <authorList>
            <person name="Han B."/>
            <person name="Lu T."/>
            <person name="Zhao Q."/>
            <person name="Huang X."/>
            <person name="Zhao Y."/>
        </authorList>
    </citation>
    <scope>NUCLEOTIDE SEQUENCE</scope>
</reference>
<organism evidence="8 9">
    <name type="scientific">Miscanthus lutarioriparius</name>
    <dbReference type="NCBI Taxonomy" id="422564"/>
    <lineage>
        <taxon>Eukaryota</taxon>
        <taxon>Viridiplantae</taxon>
        <taxon>Streptophyta</taxon>
        <taxon>Embryophyta</taxon>
        <taxon>Tracheophyta</taxon>
        <taxon>Spermatophyta</taxon>
        <taxon>Magnoliopsida</taxon>
        <taxon>Liliopsida</taxon>
        <taxon>Poales</taxon>
        <taxon>Poaceae</taxon>
        <taxon>PACMAD clade</taxon>
        <taxon>Panicoideae</taxon>
        <taxon>Andropogonodae</taxon>
        <taxon>Andropogoneae</taxon>
        <taxon>Saccharinae</taxon>
        <taxon>Miscanthus</taxon>
    </lineage>
</organism>
<feature type="compositionally biased region" description="Basic and acidic residues" evidence="7">
    <location>
        <begin position="193"/>
        <end position="205"/>
    </location>
</feature>
<keyword evidence="6" id="KW-0325">Glycoprotein</keyword>
<keyword evidence="9" id="KW-1185">Reference proteome</keyword>
<keyword evidence="6" id="KW-1133">Transmembrane helix</keyword>
<evidence type="ECO:0000256" key="7">
    <source>
        <dbReference type="SAM" id="MobiDB-lite"/>
    </source>
</evidence>
<dbReference type="InterPro" id="IPR004159">
    <property type="entry name" value="Put_SAM_MeTrfase"/>
</dbReference>
<dbReference type="Pfam" id="PF03141">
    <property type="entry name" value="Methyltransf_29"/>
    <property type="match status" value="2"/>
</dbReference>
<feature type="region of interest" description="Disordered" evidence="7">
    <location>
        <begin position="58"/>
        <end position="213"/>
    </location>
</feature>
<dbReference type="EC" id="2.1.1.-" evidence="6"/>
<feature type="compositionally biased region" description="Acidic residues" evidence="7">
    <location>
        <begin position="175"/>
        <end position="187"/>
    </location>
</feature>
<name>A0A811NP68_9POAL</name>
<keyword evidence="6" id="KW-0812">Transmembrane</keyword>
<dbReference type="GO" id="GO:0005768">
    <property type="term" value="C:endosome"/>
    <property type="evidence" value="ECO:0007669"/>
    <property type="project" value="TreeGrafter"/>
</dbReference>
<keyword evidence="6" id="KW-0472">Membrane</keyword>
<dbReference type="InterPro" id="IPR029063">
    <property type="entry name" value="SAM-dependent_MTases_sf"/>
</dbReference>
<evidence type="ECO:0000256" key="6">
    <source>
        <dbReference type="RuleBase" id="RU366043"/>
    </source>
</evidence>
<evidence type="ECO:0000256" key="1">
    <source>
        <dbReference type="ARBA" id="ARBA00004606"/>
    </source>
</evidence>
<comment type="caution">
    <text evidence="8">The sequence shown here is derived from an EMBL/GenBank/DDBJ whole genome shotgun (WGS) entry which is preliminary data.</text>
</comment>
<feature type="region of interest" description="Disordered" evidence="7">
    <location>
        <begin position="1"/>
        <end position="20"/>
    </location>
</feature>
<comment type="subcellular location">
    <subcellularLocation>
        <location evidence="5">Endomembrane system</location>
        <topology evidence="5">Single-pass membrane protein</topology>
    </subcellularLocation>
    <subcellularLocation>
        <location evidence="1 6">Membrane</location>
        <topology evidence="1 6">Single-pass type II membrane protein</topology>
    </subcellularLocation>
</comment>
<proteinExistence type="inferred from homology"/>
<dbReference type="GO" id="GO:0008168">
    <property type="term" value="F:methyltransferase activity"/>
    <property type="evidence" value="ECO:0007669"/>
    <property type="project" value="UniProtKB-UniRule"/>
</dbReference>
<keyword evidence="6" id="KW-0808">Transferase</keyword>
<dbReference type="Gene3D" id="3.40.50.150">
    <property type="entry name" value="Vaccinia Virus protein VP39"/>
    <property type="match status" value="1"/>
</dbReference>
<feature type="compositionally biased region" description="Basic and acidic residues" evidence="7">
    <location>
        <begin position="100"/>
        <end position="174"/>
    </location>
</feature>
<feature type="transmembrane region" description="Helical" evidence="6">
    <location>
        <begin position="21"/>
        <end position="41"/>
    </location>
</feature>
<dbReference type="GO" id="GO:0032259">
    <property type="term" value="P:methylation"/>
    <property type="evidence" value="ECO:0007669"/>
    <property type="project" value="UniProtKB-KW"/>
</dbReference>
<evidence type="ECO:0000256" key="2">
    <source>
        <dbReference type="ARBA" id="ARBA00008361"/>
    </source>
</evidence>
<evidence type="ECO:0000256" key="4">
    <source>
        <dbReference type="ARBA" id="ARBA00022968"/>
    </source>
</evidence>